<dbReference type="PANTHER" id="PTHR47297:SF2">
    <property type="entry name" value="OS02G0606800 PROTEIN"/>
    <property type="match status" value="1"/>
</dbReference>
<dbReference type="InterPro" id="IPR000868">
    <property type="entry name" value="Isochorismatase-like_dom"/>
</dbReference>
<dbReference type="OrthoDB" id="9796485at2"/>
<protein>
    <submittedName>
        <fullName evidence="2">Nicotinamidase-related amidase</fullName>
    </submittedName>
</protein>
<name>A0A1G5S043_9FIRM</name>
<evidence type="ECO:0000313" key="3">
    <source>
        <dbReference type="Proteomes" id="UP000199208"/>
    </source>
</evidence>
<dbReference type="GO" id="GO:0008936">
    <property type="term" value="F:nicotinamidase activity"/>
    <property type="evidence" value="ECO:0007669"/>
    <property type="project" value="InterPro"/>
</dbReference>
<proteinExistence type="predicted"/>
<dbReference type="SUPFAM" id="SSF52499">
    <property type="entry name" value="Isochorismatase-like hydrolases"/>
    <property type="match status" value="1"/>
</dbReference>
<dbReference type="InterPro" id="IPR036380">
    <property type="entry name" value="Isochorismatase-like_sf"/>
</dbReference>
<evidence type="ECO:0000313" key="2">
    <source>
        <dbReference type="EMBL" id="SCZ79350.1"/>
    </source>
</evidence>
<dbReference type="Gene3D" id="3.40.50.850">
    <property type="entry name" value="Isochorismatase-like"/>
    <property type="match status" value="1"/>
</dbReference>
<dbReference type="Proteomes" id="UP000199208">
    <property type="component" value="Unassembled WGS sequence"/>
</dbReference>
<keyword evidence="3" id="KW-1185">Reference proteome</keyword>
<reference evidence="2 3" key="1">
    <citation type="submission" date="2016-10" db="EMBL/GenBank/DDBJ databases">
        <authorList>
            <person name="de Groot N.N."/>
        </authorList>
    </citation>
    <scope>NUCLEOTIDE SEQUENCE [LARGE SCALE GENOMIC DNA]</scope>
    <source>
        <strain evidence="2 3">DSM 2784</strain>
    </source>
</reference>
<feature type="domain" description="Isochorismatase-like" evidence="1">
    <location>
        <begin position="44"/>
        <end position="174"/>
    </location>
</feature>
<dbReference type="PANTHER" id="PTHR47297">
    <property type="match status" value="1"/>
</dbReference>
<dbReference type="RefSeq" id="WP_092590506.1">
    <property type="nucleotide sequence ID" value="NZ_FMWL01000007.1"/>
</dbReference>
<sequence>MPIDAMLPQQTALNESAKRWVNARQSHLDELPPLPLEALNPKTSVLVIIDMTNGFAFEGPLSSPRVGALVPVIKDLAKACLNKGIPVIAPSDHHTLQAEEFSAYPPHCVSNTEESELVSPLKALSGILTLPKNSTQIWHAPAFQAWFKENENRSTWLLTGDCTDICVLQFALALKTYYQSENKPSRIIVPVNAVNTFDTPDHPGDLYHLIGLDLMAAGGVELVRRVN</sequence>
<organism evidence="2 3">
    <name type="scientific">Acidaminobacter hydrogenoformans DSM 2784</name>
    <dbReference type="NCBI Taxonomy" id="1120920"/>
    <lineage>
        <taxon>Bacteria</taxon>
        <taxon>Bacillati</taxon>
        <taxon>Bacillota</taxon>
        <taxon>Clostridia</taxon>
        <taxon>Peptostreptococcales</taxon>
        <taxon>Acidaminobacteraceae</taxon>
        <taxon>Acidaminobacter</taxon>
    </lineage>
</organism>
<dbReference type="GO" id="GO:0019365">
    <property type="term" value="P:pyridine nucleotide salvage"/>
    <property type="evidence" value="ECO:0007669"/>
    <property type="project" value="InterPro"/>
</dbReference>
<dbReference type="EMBL" id="FMWL01000007">
    <property type="protein sequence ID" value="SCZ79350.1"/>
    <property type="molecule type" value="Genomic_DNA"/>
</dbReference>
<dbReference type="Pfam" id="PF00857">
    <property type="entry name" value="Isochorismatase"/>
    <property type="match status" value="1"/>
</dbReference>
<dbReference type="AlphaFoldDB" id="A0A1G5S043"/>
<dbReference type="InterPro" id="IPR044717">
    <property type="entry name" value="NIC1"/>
</dbReference>
<accession>A0A1G5S043</accession>
<evidence type="ECO:0000259" key="1">
    <source>
        <dbReference type="Pfam" id="PF00857"/>
    </source>
</evidence>
<dbReference type="CDD" id="cd00431">
    <property type="entry name" value="cysteine_hydrolases"/>
    <property type="match status" value="1"/>
</dbReference>
<gene>
    <name evidence="2" type="ORF">SAMN03080599_01708</name>
</gene>
<dbReference type="STRING" id="1120920.SAMN03080599_01708"/>